<feature type="region of interest" description="Disordered" evidence="1">
    <location>
        <begin position="96"/>
        <end position="140"/>
    </location>
</feature>
<evidence type="ECO:0000313" key="4">
    <source>
        <dbReference type="Proteomes" id="UP000658793"/>
    </source>
</evidence>
<feature type="compositionally biased region" description="Low complexity" evidence="1">
    <location>
        <begin position="106"/>
        <end position="129"/>
    </location>
</feature>
<proteinExistence type="predicted"/>
<keyword evidence="2" id="KW-0812">Transmembrane</keyword>
<evidence type="ECO:0000313" key="3">
    <source>
        <dbReference type="EMBL" id="GGA77352.1"/>
    </source>
</evidence>
<evidence type="ECO:0008006" key="5">
    <source>
        <dbReference type="Google" id="ProtNLM"/>
    </source>
</evidence>
<keyword evidence="4" id="KW-1185">Reference proteome</keyword>
<dbReference type="RefSeq" id="WP_188493923.1">
    <property type="nucleotide sequence ID" value="NZ_BMGA01000003.1"/>
</dbReference>
<evidence type="ECO:0000256" key="1">
    <source>
        <dbReference type="SAM" id="MobiDB-lite"/>
    </source>
</evidence>
<comment type="caution">
    <text evidence="3">The sequence shown here is derived from an EMBL/GenBank/DDBJ whole genome shotgun (WGS) entry which is preliminary data.</text>
</comment>
<name>A0ABQ1HH70_9FLAO</name>
<accession>A0ABQ1HH70</accession>
<gene>
    <name evidence="3" type="ORF">GCM10008015_17540</name>
</gene>
<keyword evidence="2" id="KW-0472">Membrane</keyword>
<sequence length="466" mass="52336">MKKDDIEKLFSSLEDFSKTPPDDLWQGIEEKLDHSKTKRRFPFWWSVAATLVVGLGLLATFYSLPDTNPTRIPTDSKEGVVNESGTMEAEEKVSVENKTETEKNNFNKSFSNSNATVTTEKQEQTTSTEPIFFNSDKQKKSNPNKEAVAVITNKSTTVLVNKNEHLTPSQEIKSTENAVRNQSNSIAEQNKVTVEKSVVDDKIKETPKIIEEKENALAVIEKELQKKEKTVSEKDRWSLQLFAGINNSQNIKNQKSLGNTIESQRGHSYGVKTNYKLNRRWTVSTGLKVSELGQQLANVSYVNSAKSLVSIAKEPLNAPQPKGTIVNNTNYLFIPKTADNSKNVFSSTSFYETGNLSQQLEYLEIPMEISYAVLNKGKTRINMNTGGFVGRAISNKVLLDNNSIGENQDINEVIFGTVLSSTLQYELFKKTKVFVEPGMNYYTQPAQNQNFNQFQLILNFGVNVSF</sequence>
<feature type="compositionally biased region" description="Basic and acidic residues" evidence="1">
    <location>
        <begin position="96"/>
        <end position="105"/>
    </location>
</feature>
<evidence type="ECO:0000256" key="2">
    <source>
        <dbReference type="SAM" id="Phobius"/>
    </source>
</evidence>
<dbReference type="Proteomes" id="UP000658793">
    <property type="component" value="Unassembled WGS sequence"/>
</dbReference>
<dbReference type="EMBL" id="BMGA01000003">
    <property type="protein sequence ID" value="GGA77352.1"/>
    <property type="molecule type" value="Genomic_DNA"/>
</dbReference>
<feature type="transmembrane region" description="Helical" evidence="2">
    <location>
        <begin position="43"/>
        <end position="64"/>
    </location>
</feature>
<organism evidence="3 4">
    <name type="scientific">Flavobacterium palustre</name>
    <dbReference type="NCBI Taxonomy" id="1476463"/>
    <lineage>
        <taxon>Bacteria</taxon>
        <taxon>Pseudomonadati</taxon>
        <taxon>Bacteroidota</taxon>
        <taxon>Flavobacteriia</taxon>
        <taxon>Flavobacteriales</taxon>
        <taxon>Flavobacteriaceae</taxon>
        <taxon>Flavobacterium</taxon>
    </lineage>
</organism>
<protein>
    <recommendedName>
        <fullName evidence="5">Outer membrane protein beta-barrel domain-containing protein</fullName>
    </recommendedName>
</protein>
<keyword evidence="2" id="KW-1133">Transmembrane helix</keyword>
<reference evidence="4" key="1">
    <citation type="journal article" date="2019" name="Int. J. Syst. Evol. Microbiol.">
        <title>The Global Catalogue of Microorganisms (GCM) 10K type strain sequencing project: providing services to taxonomists for standard genome sequencing and annotation.</title>
        <authorList>
            <consortium name="The Broad Institute Genomics Platform"/>
            <consortium name="The Broad Institute Genome Sequencing Center for Infectious Disease"/>
            <person name="Wu L."/>
            <person name="Ma J."/>
        </authorList>
    </citation>
    <scope>NUCLEOTIDE SEQUENCE [LARGE SCALE GENOMIC DNA]</scope>
    <source>
        <strain evidence="4">CGMCC 1.12811</strain>
    </source>
</reference>